<feature type="signal peptide" evidence="1">
    <location>
        <begin position="1"/>
        <end position="21"/>
    </location>
</feature>
<protein>
    <submittedName>
        <fullName evidence="2">Putative conserved secreted protein</fullName>
    </submittedName>
</protein>
<dbReference type="AlphaFoldDB" id="A0A2R5LBI6"/>
<dbReference type="EMBL" id="GGLE01002765">
    <property type="protein sequence ID" value="MBY06891.1"/>
    <property type="molecule type" value="Transcribed_RNA"/>
</dbReference>
<organism evidence="2">
    <name type="scientific">Ornithodoros turicata</name>
    <dbReference type="NCBI Taxonomy" id="34597"/>
    <lineage>
        <taxon>Eukaryota</taxon>
        <taxon>Metazoa</taxon>
        <taxon>Ecdysozoa</taxon>
        <taxon>Arthropoda</taxon>
        <taxon>Chelicerata</taxon>
        <taxon>Arachnida</taxon>
        <taxon>Acari</taxon>
        <taxon>Parasitiformes</taxon>
        <taxon>Ixodida</taxon>
        <taxon>Ixodoidea</taxon>
        <taxon>Argasidae</taxon>
        <taxon>Ornithodorinae</taxon>
        <taxon>Ornithodoros</taxon>
    </lineage>
</organism>
<reference evidence="2" key="1">
    <citation type="submission" date="2018-03" db="EMBL/GenBank/DDBJ databases">
        <title>The relapsing fever spirochete Borrelia turicatae persists in the highly oxidative environment of its soft-bodied tick vector.</title>
        <authorList>
            <person name="Bourret T.J."/>
            <person name="Boyle W.K."/>
            <person name="Valenzuela J.G."/>
            <person name="Oliveira F."/>
            <person name="Lopez J.E."/>
        </authorList>
    </citation>
    <scope>NUCLEOTIDE SEQUENCE</scope>
    <source>
        <strain evidence="2">Kansas strain/isolate</strain>
        <tissue evidence="2">Salivary glands</tissue>
    </source>
</reference>
<name>A0A2R5LBI6_9ACAR</name>
<evidence type="ECO:0000256" key="1">
    <source>
        <dbReference type="SAM" id="SignalP"/>
    </source>
</evidence>
<proteinExistence type="predicted"/>
<keyword evidence="1" id="KW-0732">Signal</keyword>
<accession>A0A2R5LBI6</accession>
<evidence type="ECO:0000313" key="2">
    <source>
        <dbReference type="EMBL" id="MBY06891.1"/>
    </source>
</evidence>
<sequence length="79" mass="8475">MQAKIYLFALLLLVSAVLVQGVQDPRCGGTPLSHFRGDASDHKWTFKDGGCTLEGLTGYGETTTNMFDSEAECTSLCLG</sequence>
<feature type="chain" id="PRO_5015325474" evidence="1">
    <location>
        <begin position="22"/>
        <end position="79"/>
    </location>
</feature>